<dbReference type="InParanoid" id="S2JDQ2"/>
<evidence type="ECO:0000313" key="3">
    <source>
        <dbReference type="Proteomes" id="UP000014254"/>
    </source>
</evidence>
<organism evidence="2 3">
    <name type="scientific">Mucor circinelloides f. circinelloides (strain 1006PhL)</name>
    <name type="common">Mucormycosis agent</name>
    <name type="synonym">Calyptromyces circinelloides</name>
    <dbReference type="NCBI Taxonomy" id="1220926"/>
    <lineage>
        <taxon>Eukaryota</taxon>
        <taxon>Fungi</taxon>
        <taxon>Fungi incertae sedis</taxon>
        <taxon>Mucoromycota</taxon>
        <taxon>Mucoromycotina</taxon>
        <taxon>Mucoromycetes</taxon>
        <taxon>Mucorales</taxon>
        <taxon>Mucorineae</taxon>
        <taxon>Mucoraceae</taxon>
        <taxon>Mucor</taxon>
    </lineage>
</organism>
<feature type="compositionally biased region" description="Low complexity" evidence="1">
    <location>
        <begin position="153"/>
        <end position="185"/>
    </location>
</feature>
<dbReference type="VEuPathDB" id="FungiDB:HMPREF1544_05215"/>
<evidence type="ECO:0000256" key="1">
    <source>
        <dbReference type="SAM" id="MobiDB-lite"/>
    </source>
</evidence>
<accession>S2JDQ2</accession>
<dbReference type="OrthoDB" id="3269380at2759"/>
<dbReference type="Proteomes" id="UP000014254">
    <property type="component" value="Unassembled WGS sequence"/>
</dbReference>
<dbReference type="STRING" id="1220926.S2JDQ2"/>
<feature type="region of interest" description="Disordered" evidence="1">
    <location>
        <begin position="118"/>
        <end position="185"/>
    </location>
</feature>
<dbReference type="AlphaFoldDB" id="S2JDQ2"/>
<proteinExistence type="predicted"/>
<feature type="compositionally biased region" description="Low complexity" evidence="1">
    <location>
        <begin position="16"/>
        <end position="49"/>
    </location>
</feature>
<keyword evidence="3" id="KW-1185">Reference proteome</keyword>
<feature type="compositionally biased region" description="Polar residues" evidence="1">
    <location>
        <begin position="118"/>
        <end position="152"/>
    </location>
</feature>
<dbReference type="EMBL" id="KE123959">
    <property type="protein sequence ID" value="EPB87924.1"/>
    <property type="molecule type" value="Genomic_DNA"/>
</dbReference>
<feature type="region of interest" description="Disordered" evidence="1">
    <location>
        <begin position="1"/>
        <end position="103"/>
    </location>
</feature>
<reference evidence="3" key="1">
    <citation type="submission" date="2013-05" db="EMBL/GenBank/DDBJ databases">
        <title>The Genome sequence of Mucor circinelloides f. circinelloides 1006PhL.</title>
        <authorList>
            <consortium name="The Broad Institute Genomics Platform"/>
            <person name="Cuomo C."/>
            <person name="Earl A."/>
            <person name="Findley K."/>
            <person name="Lee S.C."/>
            <person name="Walker B."/>
            <person name="Young S."/>
            <person name="Zeng Q."/>
            <person name="Gargeya S."/>
            <person name="Fitzgerald M."/>
            <person name="Haas B."/>
            <person name="Abouelleil A."/>
            <person name="Allen A.W."/>
            <person name="Alvarado L."/>
            <person name="Arachchi H.M."/>
            <person name="Berlin A.M."/>
            <person name="Chapman S.B."/>
            <person name="Gainer-Dewar J."/>
            <person name="Goldberg J."/>
            <person name="Griggs A."/>
            <person name="Gujja S."/>
            <person name="Hansen M."/>
            <person name="Howarth C."/>
            <person name="Imamovic A."/>
            <person name="Ireland A."/>
            <person name="Larimer J."/>
            <person name="McCowan C."/>
            <person name="Murphy C."/>
            <person name="Pearson M."/>
            <person name="Poon T.W."/>
            <person name="Priest M."/>
            <person name="Roberts A."/>
            <person name="Saif S."/>
            <person name="Shea T."/>
            <person name="Sisk P."/>
            <person name="Sykes S."/>
            <person name="Wortman J."/>
            <person name="Nusbaum C."/>
            <person name="Birren B."/>
        </authorList>
    </citation>
    <scope>NUCLEOTIDE SEQUENCE [LARGE SCALE GENOMIC DNA]</scope>
    <source>
        <strain evidence="3">1006PhL</strain>
    </source>
</reference>
<evidence type="ECO:0000313" key="2">
    <source>
        <dbReference type="EMBL" id="EPB87924.1"/>
    </source>
</evidence>
<protein>
    <submittedName>
        <fullName evidence="2">Uncharacterized protein</fullName>
    </submittedName>
</protein>
<sequence>MYQQVYGYGQQGQGGRRQQQQGPSNGQPAQNQSQNQQQQQAYQYNQPSYTPSSDNARGSNLPNFNTYISGQSANSPSTTTRNLNEMSTGNNNPSDASPHMAFNKPKDTSLLAQQYPYSSIRSSNGPPNAGAQSSPNQRNAFRNNTNASPTMSANANATAYRNTRSPAASPTTTQSQQQGSYSSNSHFNSVSIWKVACRERVVKFNF</sequence>
<name>S2JDQ2_MUCC1</name>
<feature type="compositionally biased region" description="Polar residues" evidence="1">
    <location>
        <begin position="50"/>
        <end position="95"/>
    </location>
</feature>
<gene>
    <name evidence="2" type="ORF">HMPREF1544_05215</name>
</gene>